<accession>A0ACB9K259</accession>
<reference evidence="2" key="1">
    <citation type="journal article" date="2022" name="Mol. Ecol. Resour.">
        <title>The genomes of chicory, endive, great burdock and yacon provide insights into Asteraceae palaeo-polyploidization history and plant inulin production.</title>
        <authorList>
            <person name="Fan W."/>
            <person name="Wang S."/>
            <person name="Wang H."/>
            <person name="Wang A."/>
            <person name="Jiang F."/>
            <person name="Liu H."/>
            <person name="Zhao H."/>
            <person name="Xu D."/>
            <person name="Zhang Y."/>
        </authorList>
    </citation>
    <scope>NUCLEOTIDE SEQUENCE [LARGE SCALE GENOMIC DNA]</scope>
    <source>
        <strain evidence="2">cv. Yunnan</strain>
    </source>
</reference>
<evidence type="ECO:0000313" key="2">
    <source>
        <dbReference type="Proteomes" id="UP001056120"/>
    </source>
</evidence>
<protein>
    <submittedName>
        <fullName evidence="1">Uncharacterized protein</fullName>
    </submittedName>
</protein>
<dbReference type="EMBL" id="CM042018">
    <property type="protein sequence ID" value="KAI3826411.1"/>
    <property type="molecule type" value="Genomic_DNA"/>
</dbReference>
<proteinExistence type="predicted"/>
<keyword evidence="2" id="KW-1185">Reference proteome</keyword>
<comment type="caution">
    <text evidence="1">The sequence shown here is derived from an EMBL/GenBank/DDBJ whole genome shotgun (WGS) entry which is preliminary data.</text>
</comment>
<gene>
    <name evidence="1" type="ORF">L1987_00459</name>
</gene>
<sequence>MVTLGKVMKCRVITGWYKVIVKLFYLLEIVLDVGCEIENFSIIKVKSLINFLKTNKPFGEVAADLYTIEFQKRGLPHCHLLLWVAETHRIKHATDIDNYISAEIPDPLRDPDLYKLWNEQWQKMADELKKNMT</sequence>
<reference evidence="1 2" key="2">
    <citation type="journal article" date="2022" name="Mol. Ecol. Resour.">
        <title>The genomes of chicory, endive, great burdock and yacon provide insights into Asteraceae paleo-polyploidization history and plant inulin production.</title>
        <authorList>
            <person name="Fan W."/>
            <person name="Wang S."/>
            <person name="Wang H."/>
            <person name="Wang A."/>
            <person name="Jiang F."/>
            <person name="Liu H."/>
            <person name="Zhao H."/>
            <person name="Xu D."/>
            <person name="Zhang Y."/>
        </authorList>
    </citation>
    <scope>NUCLEOTIDE SEQUENCE [LARGE SCALE GENOMIC DNA]</scope>
    <source>
        <strain evidence="2">cv. Yunnan</strain>
        <tissue evidence="1">Leaves</tissue>
    </source>
</reference>
<name>A0ACB9K259_9ASTR</name>
<organism evidence="1 2">
    <name type="scientific">Smallanthus sonchifolius</name>
    <dbReference type="NCBI Taxonomy" id="185202"/>
    <lineage>
        <taxon>Eukaryota</taxon>
        <taxon>Viridiplantae</taxon>
        <taxon>Streptophyta</taxon>
        <taxon>Embryophyta</taxon>
        <taxon>Tracheophyta</taxon>
        <taxon>Spermatophyta</taxon>
        <taxon>Magnoliopsida</taxon>
        <taxon>eudicotyledons</taxon>
        <taxon>Gunneridae</taxon>
        <taxon>Pentapetalae</taxon>
        <taxon>asterids</taxon>
        <taxon>campanulids</taxon>
        <taxon>Asterales</taxon>
        <taxon>Asteraceae</taxon>
        <taxon>Asteroideae</taxon>
        <taxon>Heliantheae alliance</taxon>
        <taxon>Millerieae</taxon>
        <taxon>Smallanthus</taxon>
    </lineage>
</organism>
<evidence type="ECO:0000313" key="1">
    <source>
        <dbReference type="EMBL" id="KAI3826411.1"/>
    </source>
</evidence>
<dbReference type="Proteomes" id="UP001056120">
    <property type="component" value="Linkage Group LG01"/>
</dbReference>